<evidence type="ECO:0008006" key="4">
    <source>
        <dbReference type="Google" id="ProtNLM"/>
    </source>
</evidence>
<sequence length="108" mass="11875">MNATTKSKIFVIGLVTFAVLVGYTGFMAVRNIEGVHKQEITRVIGEHGGVVKLIEVVEADTSPFKEAGKGNNVYKITYTKNGGTKTAWYCAINHSSIKQEPEAWQIDE</sequence>
<reference evidence="2 3" key="1">
    <citation type="submission" date="2018-10" db="EMBL/GenBank/DDBJ databases">
        <title>Phylogenomics of Brevibacillus.</title>
        <authorList>
            <person name="Dunlap C."/>
        </authorList>
    </citation>
    <scope>NUCLEOTIDE SEQUENCE [LARGE SCALE GENOMIC DNA]</scope>
    <source>
        <strain evidence="2 3">JCM 15716</strain>
    </source>
</reference>
<name>A0A3M8D8U0_9BACL</name>
<accession>A0A3M8D8U0</accession>
<evidence type="ECO:0000313" key="2">
    <source>
        <dbReference type="EMBL" id="RNB84436.1"/>
    </source>
</evidence>
<keyword evidence="1" id="KW-1133">Transmembrane helix</keyword>
<organism evidence="2 3">
    <name type="scientific">Brevibacillus fluminis</name>
    <dbReference type="NCBI Taxonomy" id="511487"/>
    <lineage>
        <taxon>Bacteria</taxon>
        <taxon>Bacillati</taxon>
        <taxon>Bacillota</taxon>
        <taxon>Bacilli</taxon>
        <taxon>Bacillales</taxon>
        <taxon>Paenibacillaceae</taxon>
        <taxon>Brevibacillus</taxon>
    </lineage>
</organism>
<dbReference type="RefSeq" id="WP_122919719.1">
    <property type="nucleotide sequence ID" value="NZ_RHHQ01000017.1"/>
</dbReference>
<keyword evidence="3" id="KW-1185">Reference proteome</keyword>
<evidence type="ECO:0000256" key="1">
    <source>
        <dbReference type="SAM" id="Phobius"/>
    </source>
</evidence>
<dbReference type="OrthoDB" id="2475645at2"/>
<dbReference type="AlphaFoldDB" id="A0A3M8D8U0"/>
<keyword evidence="1" id="KW-0812">Transmembrane</keyword>
<comment type="caution">
    <text evidence="2">The sequence shown here is derived from an EMBL/GenBank/DDBJ whole genome shotgun (WGS) entry which is preliminary data.</text>
</comment>
<gene>
    <name evidence="2" type="ORF">EDM56_20165</name>
</gene>
<dbReference type="EMBL" id="RHHQ01000017">
    <property type="protein sequence ID" value="RNB84436.1"/>
    <property type="molecule type" value="Genomic_DNA"/>
</dbReference>
<proteinExistence type="predicted"/>
<protein>
    <recommendedName>
        <fullName evidence="4">DUF3139 domain-containing protein</fullName>
    </recommendedName>
</protein>
<feature type="transmembrane region" description="Helical" evidence="1">
    <location>
        <begin position="9"/>
        <end position="29"/>
    </location>
</feature>
<dbReference type="Proteomes" id="UP000271031">
    <property type="component" value="Unassembled WGS sequence"/>
</dbReference>
<keyword evidence="1" id="KW-0472">Membrane</keyword>
<evidence type="ECO:0000313" key="3">
    <source>
        <dbReference type="Proteomes" id="UP000271031"/>
    </source>
</evidence>